<sequence length="279" mass="32171">MENIKAKVEKGKSWEVFGLHVVNSLRFTNHYIVDDNGFSGGLWLLWNCNNVQLNTVACSSQSLTALVTNDNISWLLTVVYAHPCPGIRKSIWSYLDSVSDVAKLPWLVAGDFNKITVDFEKKGGRPTHSQTGFADWISMNHLMDLGFSGAEFTWYKKIDHGETIWERLDRGLFSIDWRQTFPEAYVRHLPRIKSDHCPMLISMNSAQCPRPEFKIFRFQAMWMLHEDFKGFITTTWNNTHGNIVCKTTSLAKALTGWNNEVFDNVFQHKKRIMARIYGI</sequence>
<dbReference type="Proteomes" id="UP001054821">
    <property type="component" value="Chromosome 7"/>
</dbReference>
<evidence type="ECO:0000313" key="1">
    <source>
        <dbReference type="EMBL" id="KAI5318920.1"/>
    </source>
</evidence>
<dbReference type="AlphaFoldDB" id="A0AAD4V5P7"/>
<dbReference type="PANTHER" id="PTHR33710:SF77">
    <property type="entry name" value="DNASE I-LIKE SUPERFAMILY PROTEIN"/>
    <property type="match status" value="1"/>
</dbReference>
<dbReference type="Gene3D" id="3.60.10.10">
    <property type="entry name" value="Endonuclease/exonuclease/phosphatase"/>
    <property type="match status" value="1"/>
</dbReference>
<keyword evidence="2" id="KW-1185">Reference proteome</keyword>
<name>A0AAD4V5P7_PRUDU</name>
<dbReference type="InterPro" id="IPR036691">
    <property type="entry name" value="Endo/exonu/phosph_ase_sf"/>
</dbReference>
<reference evidence="1 2" key="1">
    <citation type="journal article" date="2022" name="G3 (Bethesda)">
        <title>Whole-genome sequence and methylome profiling of the almond [Prunus dulcis (Mill.) D.A. Webb] cultivar 'Nonpareil'.</title>
        <authorList>
            <person name="D'Amico-Willman K.M."/>
            <person name="Ouma W.Z."/>
            <person name="Meulia T."/>
            <person name="Sideli G.M."/>
            <person name="Gradziel T.M."/>
            <person name="Fresnedo-Ramirez J."/>
        </authorList>
    </citation>
    <scope>NUCLEOTIDE SEQUENCE [LARGE SCALE GENOMIC DNA]</scope>
    <source>
        <strain evidence="1">Clone GOH B32 T37-40</strain>
    </source>
</reference>
<gene>
    <name evidence="1" type="ORF">L3X38_038628</name>
</gene>
<organism evidence="1 2">
    <name type="scientific">Prunus dulcis</name>
    <name type="common">Almond</name>
    <name type="synonym">Amygdalus dulcis</name>
    <dbReference type="NCBI Taxonomy" id="3755"/>
    <lineage>
        <taxon>Eukaryota</taxon>
        <taxon>Viridiplantae</taxon>
        <taxon>Streptophyta</taxon>
        <taxon>Embryophyta</taxon>
        <taxon>Tracheophyta</taxon>
        <taxon>Spermatophyta</taxon>
        <taxon>Magnoliopsida</taxon>
        <taxon>eudicotyledons</taxon>
        <taxon>Gunneridae</taxon>
        <taxon>Pentapetalae</taxon>
        <taxon>rosids</taxon>
        <taxon>fabids</taxon>
        <taxon>Rosales</taxon>
        <taxon>Rosaceae</taxon>
        <taxon>Amygdaloideae</taxon>
        <taxon>Amygdaleae</taxon>
        <taxon>Prunus</taxon>
    </lineage>
</organism>
<dbReference type="EMBL" id="JAJFAZ020000007">
    <property type="protein sequence ID" value="KAI5318920.1"/>
    <property type="molecule type" value="Genomic_DNA"/>
</dbReference>
<accession>A0AAD4V5P7</accession>
<dbReference type="PANTHER" id="PTHR33710">
    <property type="entry name" value="BNAC02G09200D PROTEIN"/>
    <property type="match status" value="1"/>
</dbReference>
<evidence type="ECO:0000313" key="2">
    <source>
        <dbReference type="Proteomes" id="UP001054821"/>
    </source>
</evidence>
<dbReference type="SUPFAM" id="SSF56219">
    <property type="entry name" value="DNase I-like"/>
    <property type="match status" value="1"/>
</dbReference>
<proteinExistence type="predicted"/>
<protein>
    <submittedName>
        <fullName evidence="1">Uncharacterized protein</fullName>
    </submittedName>
</protein>
<comment type="caution">
    <text evidence="1">The sequence shown here is derived from an EMBL/GenBank/DDBJ whole genome shotgun (WGS) entry which is preliminary data.</text>
</comment>